<dbReference type="EMBL" id="MGJP01000045">
    <property type="protein sequence ID" value="OGN09076.1"/>
    <property type="molecule type" value="Genomic_DNA"/>
</dbReference>
<name>A0A1F8F9Z5_9BACT</name>
<evidence type="ECO:0000313" key="2">
    <source>
        <dbReference type="Proteomes" id="UP000177167"/>
    </source>
</evidence>
<accession>A0A1F8F9Z5</accession>
<proteinExistence type="predicted"/>
<dbReference type="Proteomes" id="UP000177167">
    <property type="component" value="Unassembled WGS sequence"/>
</dbReference>
<gene>
    <name evidence="1" type="ORF">A3J46_06185</name>
</gene>
<dbReference type="AlphaFoldDB" id="A0A1F8F9Z5"/>
<comment type="caution">
    <text evidence="1">The sequence shown here is derived from an EMBL/GenBank/DDBJ whole genome shotgun (WGS) entry which is preliminary data.</text>
</comment>
<sequence length="84" mass="9535">MERLKSSAEVDRREHFSDEHRKWFSREAQLFQTIGAGTLGALGAFIGLEIVKQFGIDAPHGPELGMFIVAALSKYHYLDNSERR</sequence>
<organism evidence="1 2">
    <name type="scientific">Candidatus Yanofskybacteria bacterium RIFCSPHIGHO2_02_FULL_41_11</name>
    <dbReference type="NCBI Taxonomy" id="1802675"/>
    <lineage>
        <taxon>Bacteria</taxon>
        <taxon>Candidatus Yanofskyibacteriota</taxon>
    </lineage>
</organism>
<evidence type="ECO:0000313" key="1">
    <source>
        <dbReference type="EMBL" id="OGN09076.1"/>
    </source>
</evidence>
<protein>
    <submittedName>
        <fullName evidence="1">Uncharacterized protein</fullName>
    </submittedName>
</protein>
<reference evidence="1 2" key="1">
    <citation type="journal article" date="2016" name="Nat. Commun.">
        <title>Thousands of microbial genomes shed light on interconnected biogeochemical processes in an aquifer system.</title>
        <authorList>
            <person name="Anantharaman K."/>
            <person name="Brown C.T."/>
            <person name="Hug L.A."/>
            <person name="Sharon I."/>
            <person name="Castelle C.J."/>
            <person name="Probst A.J."/>
            <person name="Thomas B.C."/>
            <person name="Singh A."/>
            <person name="Wilkins M.J."/>
            <person name="Karaoz U."/>
            <person name="Brodie E.L."/>
            <person name="Williams K.H."/>
            <person name="Hubbard S.S."/>
            <person name="Banfield J.F."/>
        </authorList>
    </citation>
    <scope>NUCLEOTIDE SEQUENCE [LARGE SCALE GENOMIC DNA]</scope>
</reference>